<reference evidence="1 2" key="1">
    <citation type="submission" date="2022-05" db="EMBL/GenBank/DDBJ databases">
        <authorList>
            <consortium name="Genoscope - CEA"/>
            <person name="William W."/>
        </authorList>
    </citation>
    <scope>NUCLEOTIDE SEQUENCE [LARGE SCALE GENOMIC DNA]</scope>
</reference>
<comment type="caution">
    <text evidence="1">The sequence shown here is derived from an EMBL/GenBank/DDBJ whole genome shotgun (WGS) entry which is preliminary data.</text>
</comment>
<evidence type="ECO:0000313" key="2">
    <source>
        <dbReference type="Proteomes" id="UP001159405"/>
    </source>
</evidence>
<keyword evidence="2" id="KW-1185">Reference proteome</keyword>
<protein>
    <submittedName>
        <fullName evidence="1">Uncharacterized protein</fullName>
    </submittedName>
</protein>
<gene>
    <name evidence="1" type="ORF">PLOB_00016816</name>
</gene>
<dbReference type="Proteomes" id="UP001159405">
    <property type="component" value="Unassembled WGS sequence"/>
</dbReference>
<accession>A0ABN8NHU7</accession>
<name>A0ABN8NHU7_9CNID</name>
<feature type="non-terminal residue" evidence="1">
    <location>
        <position position="1"/>
    </location>
</feature>
<evidence type="ECO:0000313" key="1">
    <source>
        <dbReference type="EMBL" id="CAH3107679.1"/>
    </source>
</evidence>
<sequence>IEASHEAQKYGEAWKVVNEISGRKRAKEGQVEGSSPEERVTTWFTHFKKLLGNPPEVEDLDEEIPNIFEDLDINDGLWALSKAQEKLLDGTYTRMLLKALNILWSSQIPNQQLHGDLPAVSKKIASRRLQLAGHCYRHPELITQKLVLWEPTHGHRGRGRPITTYIDTLKRDTGAFEASEIAVLMADKRLWKDLVVARLRATK</sequence>
<dbReference type="EMBL" id="CALNXK010000020">
    <property type="protein sequence ID" value="CAH3107679.1"/>
    <property type="molecule type" value="Genomic_DNA"/>
</dbReference>
<organism evidence="1 2">
    <name type="scientific">Porites lobata</name>
    <dbReference type="NCBI Taxonomy" id="104759"/>
    <lineage>
        <taxon>Eukaryota</taxon>
        <taxon>Metazoa</taxon>
        <taxon>Cnidaria</taxon>
        <taxon>Anthozoa</taxon>
        <taxon>Hexacorallia</taxon>
        <taxon>Scleractinia</taxon>
        <taxon>Fungiina</taxon>
        <taxon>Poritidae</taxon>
        <taxon>Porites</taxon>
    </lineage>
</organism>
<proteinExistence type="predicted"/>